<dbReference type="AlphaFoldDB" id="A0A1W9KUD1"/>
<dbReference type="GO" id="GO:0016020">
    <property type="term" value="C:membrane"/>
    <property type="evidence" value="ECO:0007669"/>
    <property type="project" value="TreeGrafter"/>
</dbReference>
<dbReference type="PRINTS" id="PR00081">
    <property type="entry name" value="GDHRDH"/>
</dbReference>
<comment type="similarity">
    <text evidence="1">Belongs to the short-chain dehydrogenases/reductases (SDR) family.</text>
</comment>
<feature type="domain" description="Thioester reductase (TE)" evidence="3">
    <location>
        <begin position="5"/>
        <end position="234"/>
    </location>
</feature>
<evidence type="ECO:0000313" key="4">
    <source>
        <dbReference type="EMBL" id="OQW88107.1"/>
    </source>
</evidence>
<keyword evidence="2" id="KW-0560">Oxidoreductase</keyword>
<dbReference type="SUPFAM" id="SSF51735">
    <property type="entry name" value="NAD(P)-binding Rossmann-fold domains"/>
    <property type="match status" value="2"/>
</dbReference>
<name>A0A1W9KUD1_9BURK</name>
<dbReference type="CDD" id="cd05263">
    <property type="entry name" value="MupV_like_SDR_e"/>
    <property type="match status" value="1"/>
</dbReference>
<dbReference type="Proteomes" id="UP000192505">
    <property type="component" value="Unassembled WGS sequence"/>
</dbReference>
<dbReference type="InterPro" id="IPR057313">
    <property type="entry name" value="Maqu_2507-like"/>
</dbReference>
<dbReference type="InterPro" id="IPR013120">
    <property type="entry name" value="FAR_NAD-bd"/>
</dbReference>
<dbReference type="Pfam" id="PF07993">
    <property type="entry name" value="NAD_binding_4"/>
    <property type="match status" value="1"/>
</dbReference>
<dbReference type="PROSITE" id="PS00061">
    <property type="entry name" value="ADH_SHORT"/>
    <property type="match status" value="1"/>
</dbReference>
<evidence type="ECO:0000256" key="1">
    <source>
        <dbReference type="ARBA" id="ARBA00006484"/>
    </source>
</evidence>
<sequence>MRYFVTGATGFIGKRLVQKLLQRKGAVVYCLVRPGSSDKVKDLREFCNASATRLIPVVGDLTTPKLGVSTVDLKQLKGQIDHFYHLAAIYDLGADAESQIAVNIDGTRNTVELAKAIDAGHFHHVSSIAAAGLYEGVFREDMFAEAENYEHPYFMTKHESEKIVRKECKVPWSVYRPAMVVGDSQTGETDKIDGPYYFFKLIQRMRQLLPPWMPSVGLEGGRINIVPVDFVVDALAAISHQKDITSKCYHLVDPVGYRVGDVLDIFSKAAHAPKMNLFVNAALLGFIPRSVTKGLMALAPVRRVRNAIMTDLGLPEDMLTFVNYPTRFDCRETLAALKGSGVACPNLKDYAWRLWDYWERHLDPDLHIDRSLRGTVGGKVVLVTGGSSGIGLAAAHKFAEAGAITLICGRDLDKLEAACTEAKDKGYSFIAYAVDIAEQAACEGFVQQVMAEHGGVDFLINNAGRSIRRAIESSYDRFHDYERTMQLNYFGSLRVTTGFLPGMVAKRKGHVVNISSIGVLTNAPRFSAYVASKAALDAWTRCASSEFADQGVTFTTINMPLVRTPMIAPTGIYNNVPTLAPEEAADMIAQACIFKPVRVATRLGIFGQVLHALVPRVAQIVMNTTFRMFPDSSAAKGAKVGDKAVKPKLSAEAVALQQMMRGIHF</sequence>
<evidence type="ECO:0000256" key="2">
    <source>
        <dbReference type="ARBA" id="ARBA00023002"/>
    </source>
</evidence>
<dbReference type="CDD" id="cd05233">
    <property type="entry name" value="SDR_c"/>
    <property type="match status" value="1"/>
</dbReference>
<gene>
    <name evidence="4" type="ORF">BWK72_10210</name>
</gene>
<dbReference type="PANTHER" id="PTHR44196">
    <property type="entry name" value="DEHYDROGENASE/REDUCTASE SDR FAMILY MEMBER 7B"/>
    <property type="match status" value="1"/>
</dbReference>
<comment type="caution">
    <text evidence="4">The sequence shown here is derived from an EMBL/GenBank/DDBJ whole genome shotgun (WGS) entry which is preliminary data.</text>
</comment>
<dbReference type="InterPro" id="IPR002347">
    <property type="entry name" value="SDR_fam"/>
</dbReference>
<organism evidence="4 5">
    <name type="scientific">Rhodoferax ferrireducens</name>
    <dbReference type="NCBI Taxonomy" id="192843"/>
    <lineage>
        <taxon>Bacteria</taxon>
        <taxon>Pseudomonadati</taxon>
        <taxon>Pseudomonadota</taxon>
        <taxon>Betaproteobacteria</taxon>
        <taxon>Burkholderiales</taxon>
        <taxon>Comamonadaceae</taxon>
        <taxon>Rhodoferax</taxon>
    </lineage>
</organism>
<dbReference type="InterPro" id="IPR020904">
    <property type="entry name" value="Sc_DH/Rdtase_CS"/>
</dbReference>
<evidence type="ECO:0000259" key="3">
    <source>
        <dbReference type="Pfam" id="PF07993"/>
    </source>
</evidence>
<dbReference type="EMBL" id="MTEI01000005">
    <property type="protein sequence ID" value="OQW88107.1"/>
    <property type="molecule type" value="Genomic_DNA"/>
</dbReference>
<dbReference type="Pfam" id="PF00106">
    <property type="entry name" value="adh_short"/>
    <property type="match status" value="1"/>
</dbReference>
<evidence type="ECO:0000313" key="5">
    <source>
        <dbReference type="Proteomes" id="UP000192505"/>
    </source>
</evidence>
<accession>A0A1W9KUD1</accession>
<reference evidence="4 5" key="1">
    <citation type="submission" date="2017-01" db="EMBL/GenBank/DDBJ databases">
        <title>Novel large sulfur bacteria in the metagenomes of groundwater-fed chemosynthetic microbial mats in the Lake Huron basin.</title>
        <authorList>
            <person name="Sharrar A.M."/>
            <person name="Flood B.E."/>
            <person name="Bailey J.V."/>
            <person name="Jones D.S."/>
            <person name="Biddanda B."/>
            <person name="Ruberg S.A."/>
            <person name="Marcus D.N."/>
            <person name="Dick G.J."/>
        </authorList>
    </citation>
    <scope>NUCLEOTIDE SEQUENCE [LARGE SCALE GENOMIC DNA]</scope>
    <source>
        <strain evidence="4">A7</strain>
    </source>
</reference>
<dbReference type="GO" id="GO:0016491">
    <property type="term" value="F:oxidoreductase activity"/>
    <property type="evidence" value="ECO:0007669"/>
    <property type="project" value="UniProtKB-KW"/>
</dbReference>
<dbReference type="Gene3D" id="3.40.50.720">
    <property type="entry name" value="NAD(P)-binding Rossmann-like Domain"/>
    <property type="match status" value="2"/>
</dbReference>
<protein>
    <submittedName>
        <fullName evidence="4">Short chain dehydrogenase</fullName>
    </submittedName>
</protein>
<dbReference type="NCBIfam" id="NF005539">
    <property type="entry name" value="PRK07201.1"/>
    <property type="match status" value="1"/>
</dbReference>
<proteinExistence type="inferred from homology"/>
<dbReference type="InterPro" id="IPR036291">
    <property type="entry name" value="NAD(P)-bd_dom_sf"/>
</dbReference>
<dbReference type="PRINTS" id="PR00080">
    <property type="entry name" value="SDRFAMILY"/>
</dbReference>
<dbReference type="PANTHER" id="PTHR44196:SF1">
    <property type="entry name" value="DEHYDROGENASE_REDUCTASE SDR FAMILY MEMBER 7B"/>
    <property type="match status" value="1"/>
</dbReference>